<dbReference type="AlphaFoldDB" id="A0A845DSJ2"/>
<feature type="transmembrane region" description="Helical" evidence="8">
    <location>
        <begin position="384"/>
        <end position="403"/>
    </location>
</feature>
<accession>A0A845DSJ2</accession>
<dbReference type="GO" id="GO:0005886">
    <property type="term" value="C:plasma membrane"/>
    <property type="evidence" value="ECO:0007669"/>
    <property type="project" value="UniProtKB-SubCell"/>
</dbReference>
<evidence type="ECO:0000256" key="4">
    <source>
        <dbReference type="ARBA" id="ARBA00022692"/>
    </source>
</evidence>
<feature type="transmembrane region" description="Helical" evidence="8">
    <location>
        <begin position="347"/>
        <end position="372"/>
    </location>
</feature>
<evidence type="ECO:0000256" key="1">
    <source>
        <dbReference type="ARBA" id="ARBA00004651"/>
    </source>
</evidence>
<proteinExistence type="inferred from homology"/>
<comment type="subcellular location">
    <subcellularLocation>
        <location evidence="1">Cell membrane</location>
        <topology evidence="1">Multi-pass membrane protein</topology>
    </subcellularLocation>
</comment>
<organism evidence="9 10">
    <name type="scientific">Halobacillus litoralis</name>
    <dbReference type="NCBI Taxonomy" id="45668"/>
    <lineage>
        <taxon>Bacteria</taxon>
        <taxon>Bacillati</taxon>
        <taxon>Bacillota</taxon>
        <taxon>Bacilli</taxon>
        <taxon>Bacillales</taxon>
        <taxon>Bacillaceae</taxon>
        <taxon>Halobacillus</taxon>
    </lineage>
</organism>
<evidence type="ECO:0000256" key="7">
    <source>
        <dbReference type="ARBA" id="ARBA00049663"/>
    </source>
</evidence>
<dbReference type="PANTHER" id="PTHR30354:SF22">
    <property type="entry name" value="HIGH-AFFINITY GLUCONATE TRANSPORTER"/>
    <property type="match status" value="1"/>
</dbReference>
<gene>
    <name evidence="9" type="ORF">GLW04_11720</name>
</gene>
<dbReference type="RefSeq" id="WP_160837374.1">
    <property type="nucleotide sequence ID" value="NZ_WMET01000002.1"/>
</dbReference>
<dbReference type="OrthoDB" id="9787129at2"/>
<evidence type="ECO:0000256" key="2">
    <source>
        <dbReference type="ARBA" id="ARBA00022448"/>
    </source>
</evidence>
<reference evidence="9 10" key="1">
    <citation type="submission" date="2019-11" db="EMBL/GenBank/DDBJ databases">
        <title>Genome sequences of 17 halophilic strains isolated from different environments.</title>
        <authorList>
            <person name="Furrow R.E."/>
        </authorList>
    </citation>
    <scope>NUCLEOTIDE SEQUENCE [LARGE SCALE GENOMIC DNA]</scope>
    <source>
        <strain evidence="9 10">22511_23_Filter</strain>
    </source>
</reference>
<feature type="transmembrane region" description="Helical" evidence="8">
    <location>
        <begin position="228"/>
        <end position="251"/>
    </location>
</feature>
<dbReference type="Proteomes" id="UP000460949">
    <property type="component" value="Unassembled WGS sequence"/>
</dbReference>
<evidence type="ECO:0000256" key="3">
    <source>
        <dbReference type="ARBA" id="ARBA00022475"/>
    </source>
</evidence>
<feature type="transmembrane region" description="Helical" evidence="8">
    <location>
        <begin position="136"/>
        <end position="154"/>
    </location>
</feature>
<feature type="transmembrane region" description="Helical" evidence="8">
    <location>
        <begin position="174"/>
        <end position="193"/>
    </location>
</feature>
<sequence length="448" mass="46802">MPLLMVAIGIVALLILIMGLKLNTFVSLIIVSFGVAVLLGMPLTDIVPTIEAGLGGTLGHLALIFGLGAMLGKLITDAGGAQRIAMTFVNKFGEKNIQWAVVAASFIIGIALFFEVGLVLLIPIVFAISRELRVSILYLGIPMAAALSVTHGFLPPHPGPTVIAGEYGADLGEVLLYGIIIAVPTVILAGPIFTKMAKKIVPDSFKKQGNIASLGEQKSFKLEETPGFGISVFTAMLPVILIAISTIITLIQETMGVESGGFLSVINLIGNASTAMIISLLVAVYTMGIARNIPVKDVMDSCSTAIAQIGMMLLIIGGGGAFKQVLIDGGVGDYVAQMFEGSSMSPLLLAWIIAAILRISLGSATVAALTTVGLVTPLLGQTDVNLALMVLSTGAGSLIASHVNDAGFWMFKEYFGLTMKETFATWTLLETIISVAGLGFVLLFSLFV</sequence>
<dbReference type="InterPro" id="IPR003474">
    <property type="entry name" value="Glcn_transporter"/>
</dbReference>
<evidence type="ECO:0000256" key="5">
    <source>
        <dbReference type="ARBA" id="ARBA00022989"/>
    </source>
</evidence>
<evidence type="ECO:0000256" key="8">
    <source>
        <dbReference type="SAM" id="Phobius"/>
    </source>
</evidence>
<feature type="transmembrane region" description="Helical" evidence="8">
    <location>
        <begin position="96"/>
        <end position="129"/>
    </location>
</feature>
<dbReference type="PIRSF" id="PIRSF002746">
    <property type="entry name" value="Gluconate_transporter"/>
    <property type="match status" value="1"/>
</dbReference>
<keyword evidence="3" id="KW-1003">Cell membrane</keyword>
<keyword evidence="2" id="KW-0813">Transport</keyword>
<dbReference type="PANTHER" id="PTHR30354">
    <property type="entry name" value="GNT FAMILY GLUCONATE TRANSPORTER"/>
    <property type="match status" value="1"/>
</dbReference>
<evidence type="ECO:0000256" key="6">
    <source>
        <dbReference type="ARBA" id="ARBA00023136"/>
    </source>
</evidence>
<keyword evidence="5 8" id="KW-1133">Transmembrane helix</keyword>
<comment type="similarity">
    <text evidence="7">Belongs to the GntP permease family.</text>
</comment>
<dbReference type="EMBL" id="WMET01000002">
    <property type="protein sequence ID" value="MYL20563.1"/>
    <property type="molecule type" value="Genomic_DNA"/>
</dbReference>
<comment type="caution">
    <text evidence="9">The sequence shown here is derived from an EMBL/GenBank/DDBJ whole genome shotgun (WGS) entry which is preliminary data.</text>
</comment>
<feature type="transmembrane region" description="Helical" evidence="8">
    <location>
        <begin position="51"/>
        <end position="76"/>
    </location>
</feature>
<feature type="transmembrane region" description="Helical" evidence="8">
    <location>
        <begin position="6"/>
        <end position="39"/>
    </location>
</feature>
<feature type="transmembrane region" description="Helical" evidence="8">
    <location>
        <begin position="423"/>
        <end position="447"/>
    </location>
</feature>
<dbReference type="GO" id="GO:0015128">
    <property type="term" value="F:gluconate transmembrane transporter activity"/>
    <property type="evidence" value="ECO:0007669"/>
    <property type="project" value="InterPro"/>
</dbReference>
<dbReference type="NCBIfam" id="TIGR00791">
    <property type="entry name" value="gntP"/>
    <property type="match status" value="1"/>
</dbReference>
<name>A0A845DSJ2_9BACI</name>
<keyword evidence="6 8" id="KW-0472">Membrane</keyword>
<feature type="transmembrane region" description="Helical" evidence="8">
    <location>
        <begin position="305"/>
        <end position="327"/>
    </location>
</feature>
<dbReference type="Pfam" id="PF02447">
    <property type="entry name" value="GntP_permease"/>
    <property type="match status" value="1"/>
</dbReference>
<evidence type="ECO:0000313" key="9">
    <source>
        <dbReference type="EMBL" id="MYL20563.1"/>
    </source>
</evidence>
<feature type="transmembrane region" description="Helical" evidence="8">
    <location>
        <begin position="263"/>
        <end position="285"/>
    </location>
</feature>
<keyword evidence="4 8" id="KW-0812">Transmembrane</keyword>
<protein>
    <submittedName>
        <fullName evidence="9">Gluconate permease</fullName>
    </submittedName>
</protein>
<evidence type="ECO:0000313" key="10">
    <source>
        <dbReference type="Proteomes" id="UP000460949"/>
    </source>
</evidence>